<gene>
    <name evidence="15" type="ORF">DDB_G0284011</name>
</gene>
<dbReference type="GO" id="GO:0016020">
    <property type="term" value="C:membrane"/>
    <property type="evidence" value="ECO:0007669"/>
    <property type="project" value="UniProtKB-SubCell"/>
</dbReference>
<evidence type="ECO:0000256" key="9">
    <source>
        <dbReference type="ARBA" id="ARBA00023136"/>
    </source>
</evidence>
<dbReference type="EMBL" id="AAFI02000059">
    <property type="protein sequence ID" value="EAL65438.1"/>
    <property type="molecule type" value="Genomic_DNA"/>
</dbReference>
<keyword evidence="11" id="KW-1208">Phospholipid metabolism</keyword>
<evidence type="ECO:0000256" key="11">
    <source>
        <dbReference type="ARBA" id="ARBA00023264"/>
    </source>
</evidence>
<dbReference type="STRING" id="44689.Q54Q97"/>
<comment type="pathway">
    <text evidence="2">Lipid metabolism.</text>
</comment>
<comment type="caution">
    <text evidence="15">The sequence shown here is derived from an EMBL/GenBank/DDBJ whole genome shotgun (WGS) entry which is preliminary data.</text>
</comment>
<dbReference type="KEGG" id="ddi:DDB_G0284011"/>
<dbReference type="VEuPathDB" id="AmoebaDB:DDB_G0284011"/>
<evidence type="ECO:0000256" key="3">
    <source>
        <dbReference type="ARBA" id="ARBA00008655"/>
    </source>
</evidence>
<keyword evidence="8" id="KW-0443">Lipid metabolism</keyword>
<evidence type="ECO:0000256" key="6">
    <source>
        <dbReference type="ARBA" id="ARBA00022692"/>
    </source>
</evidence>
<evidence type="ECO:0000259" key="14">
    <source>
        <dbReference type="SMART" id="SM00563"/>
    </source>
</evidence>
<dbReference type="SUPFAM" id="SSF69593">
    <property type="entry name" value="Glycerol-3-phosphate (1)-acyltransferase"/>
    <property type="match status" value="1"/>
</dbReference>
<evidence type="ECO:0000256" key="12">
    <source>
        <dbReference type="ARBA" id="ARBA00023315"/>
    </source>
</evidence>
<keyword evidence="4" id="KW-0444">Lipid biosynthesis</keyword>
<keyword evidence="12" id="KW-0012">Acyltransferase</keyword>
<keyword evidence="7 13" id="KW-1133">Transmembrane helix</keyword>
<evidence type="ECO:0000256" key="5">
    <source>
        <dbReference type="ARBA" id="ARBA00022679"/>
    </source>
</evidence>
<keyword evidence="10" id="KW-0594">Phospholipid biosynthesis</keyword>
<proteinExistence type="inferred from homology"/>
<dbReference type="PaxDb" id="44689-DDB0218563"/>
<evidence type="ECO:0000256" key="10">
    <source>
        <dbReference type="ARBA" id="ARBA00023209"/>
    </source>
</evidence>
<dbReference type="dictyBase" id="DDB_G0284011"/>
<reference evidence="15 16" key="1">
    <citation type="journal article" date="2005" name="Nature">
        <title>The genome of the social amoeba Dictyostelium discoideum.</title>
        <authorList>
            <consortium name="The Dictyostelium discoideum Sequencing Consortium"/>
            <person name="Eichinger L."/>
            <person name="Pachebat J.A."/>
            <person name="Glockner G."/>
            <person name="Rajandream M.A."/>
            <person name="Sucgang R."/>
            <person name="Berriman M."/>
            <person name="Song J."/>
            <person name="Olsen R."/>
            <person name="Szafranski K."/>
            <person name="Xu Q."/>
            <person name="Tunggal B."/>
            <person name="Kummerfeld S."/>
            <person name="Madera M."/>
            <person name="Konfortov B.A."/>
            <person name="Rivero F."/>
            <person name="Bankier A.T."/>
            <person name="Lehmann R."/>
            <person name="Hamlin N."/>
            <person name="Davies R."/>
            <person name="Gaudet P."/>
            <person name="Fey P."/>
            <person name="Pilcher K."/>
            <person name="Chen G."/>
            <person name="Saunders D."/>
            <person name="Sodergren E."/>
            <person name="Davis P."/>
            <person name="Kerhornou A."/>
            <person name="Nie X."/>
            <person name="Hall N."/>
            <person name="Anjard C."/>
            <person name="Hemphill L."/>
            <person name="Bason N."/>
            <person name="Farbrother P."/>
            <person name="Desany B."/>
            <person name="Just E."/>
            <person name="Morio T."/>
            <person name="Rost R."/>
            <person name="Churcher C."/>
            <person name="Cooper J."/>
            <person name="Haydock S."/>
            <person name="van Driessche N."/>
            <person name="Cronin A."/>
            <person name="Goodhead I."/>
            <person name="Muzny D."/>
            <person name="Mourier T."/>
            <person name="Pain A."/>
            <person name="Lu M."/>
            <person name="Harper D."/>
            <person name="Lindsay R."/>
            <person name="Hauser H."/>
            <person name="James K."/>
            <person name="Quiles M."/>
            <person name="Madan Babu M."/>
            <person name="Saito T."/>
            <person name="Buchrieser C."/>
            <person name="Wardroper A."/>
            <person name="Felder M."/>
            <person name="Thangavelu M."/>
            <person name="Johnson D."/>
            <person name="Knights A."/>
            <person name="Loulseged H."/>
            <person name="Mungall K."/>
            <person name="Oliver K."/>
            <person name="Price C."/>
            <person name="Quail M.A."/>
            <person name="Urushihara H."/>
            <person name="Hernandez J."/>
            <person name="Rabbinowitsch E."/>
            <person name="Steffen D."/>
            <person name="Sanders M."/>
            <person name="Ma J."/>
            <person name="Kohara Y."/>
            <person name="Sharp S."/>
            <person name="Simmonds M."/>
            <person name="Spiegler S."/>
            <person name="Tivey A."/>
            <person name="Sugano S."/>
            <person name="White B."/>
            <person name="Walker D."/>
            <person name="Woodward J."/>
            <person name="Winckler T."/>
            <person name="Tanaka Y."/>
            <person name="Shaulsky G."/>
            <person name="Schleicher M."/>
            <person name="Weinstock G."/>
            <person name="Rosenthal A."/>
            <person name="Cox E.C."/>
            <person name="Chisholm R.L."/>
            <person name="Gibbs R."/>
            <person name="Loomis W.F."/>
            <person name="Platzer M."/>
            <person name="Kay R.R."/>
            <person name="Williams J."/>
            <person name="Dear P.H."/>
            <person name="Noegel A.A."/>
            <person name="Barrell B."/>
            <person name="Kuspa A."/>
        </authorList>
    </citation>
    <scope>NUCLEOTIDE SEQUENCE [LARGE SCALE GENOMIC DNA]</scope>
    <source>
        <strain evidence="15 16">AX4</strain>
    </source>
</reference>
<dbReference type="PhylomeDB" id="Q54Q97"/>
<dbReference type="AlphaFoldDB" id="Q54Q97"/>
<comment type="similarity">
    <text evidence="3">Belongs to the 1-acyl-sn-glycerol-3-phosphate acyltransferase family.</text>
</comment>
<dbReference type="GO" id="GO:0008374">
    <property type="term" value="F:O-acyltransferase activity"/>
    <property type="evidence" value="ECO:0007669"/>
    <property type="project" value="InterPro"/>
</dbReference>
<evidence type="ECO:0000256" key="4">
    <source>
        <dbReference type="ARBA" id="ARBA00022516"/>
    </source>
</evidence>
<dbReference type="GeneID" id="8624372"/>
<sequence length="310" mass="36149">MPQRIRSPENLQPQFSFDGASSFTTVESKFKIEQLFNHGRWKDPFTFKHFLFCLYLPIGLILWPFRLLIIIVLFTLTLFLPKSFSKYTKPLAKIAMGIKTTYNGIENLPKKGDKNSARILVCNHLTDFDPYPLFGILEENHVMVGSHIRDVPIVGKLYERFNTIYVDQNNKAKARIDVLDSLSNTDFPLLIYPEGGLNNGKTGLMMFNKFVFGLGHSICPIAMRLHNNWPVETDYINSSWFKNFFWWILIPYHHFELTFLPHESIKQDETDSQFATRVQTIIANKLSLEPTLYNYTQKRQYAKHLLSLKN</sequence>
<dbReference type="FunCoup" id="Q54Q97">
    <property type="interactions" value="24"/>
</dbReference>
<evidence type="ECO:0000313" key="15">
    <source>
        <dbReference type="EMBL" id="EAL65438.1"/>
    </source>
</evidence>
<evidence type="ECO:0000256" key="7">
    <source>
        <dbReference type="ARBA" id="ARBA00022989"/>
    </source>
</evidence>
<dbReference type="Proteomes" id="UP000002195">
    <property type="component" value="Unassembled WGS sequence"/>
</dbReference>
<dbReference type="SMART" id="SM00563">
    <property type="entry name" value="PlsC"/>
    <property type="match status" value="1"/>
</dbReference>
<dbReference type="HOGENOM" id="CLU_068357_0_0_1"/>
<evidence type="ECO:0000313" key="16">
    <source>
        <dbReference type="Proteomes" id="UP000002195"/>
    </source>
</evidence>
<dbReference type="InterPro" id="IPR002123">
    <property type="entry name" value="Plipid/glycerol_acylTrfase"/>
</dbReference>
<accession>Q54Q97</accession>
<dbReference type="CDD" id="cd07991">
    <property type="entry name" value="LPLAT_LPCAT1-like"/>
    <property type="match status" value="1"/>
</dbReference>
<keyword evidence="16" id="KW-1185">Reference proteome</keyword>
<protein>
    <recommendedName>
        <fullName evidence="14">Phospholipid/glycerol acyltransferase domain-containing protein</fullName>
    </recommendedName>
</protein>
<dbReference type="PANTHER" id="PTHR23063:SF52">
    <property type="entry name" value="LYSOPHOSPHATIDYLCHOLINE ACYLTRANSFERASE"/>
    <property type="match status" value="1"/>
</dbReference>
<keyword evidence="9 13" id="KW-0472">Membrane</keyword>
<comment type="subcellular location">
    <subcellularLocation>
        <location evidence="1">Membrane</location>
    </subcellularLocation>
</comment>
<dbReference type="InterPro" id="IPR045252">
    <property type="entry name" value="LPCAT1-like"/>
</dbReference>
<dbReference type="GO" id="GO:0008654">
    <property type="term" value="P:phospholipid biosynthetic process"/>
    <property type="evidence" value="ECO:0007669"/>
    <property type="project" value="UniProtKB-KW"/>
</dbReference>
<evidence type="ECO:0000256" key="13">
    <source>
        <dbReference type="SAM" id="Phobius"/>
    </source>
</evidence>
<evidence type="ECO:0000256" key="1">
    <source>
        <dbReference type="ARBA" id="ARBA00004370"/>
    </source>
</evidence>
<organism evidence="15 16">
    <name type="scientific">Dictyostelium discoideum</name>
    <name type="common">Social amoeba</name>
    <dbReference type="NCBI Taxonomy" id="44689"/>
    <lineage>
        <taxon>Eukaryota</taxon>
        <taxon>Amoebozoa</taxon>
        <taxon>Evosea</taxon>
        <taxon>Eumycetozoa</taxon>
        <taxon>Dictyostelia</taxon>
        <taxon>Dictyosteliales</taxon>
        <taxon>Dictyosteliaceae</taxon>
        <taxon>Dictyostelium</taxon>
    </lineage>
</organism>
<dbReference type="OMA" id="KFNSWPF"/>
<name>Q54Q97_DICDI</name>
<dbReference type="InParanoid" id="Q54Q97"/>
<dbReference type="Pfam" id="PF01553">
    <property type="entry name" value="Acyltransferase"/>
    <property type="match status" value="1"/>
</dbReference>
<dbReference type="PANTHER" id="PTHR23063">
    <property type="entry name" value="PHOSPHOLIPID ACYLTRANSFERASE"/>
    <property type="match status" value="1"/>
</dbReference>
<dbReference type="eggNOG" id="KOG2898">
    <property type="taxonomic scope" value="Eukaryota"/>
</dbReference>
<feature type="domain" description="Phospholipid/glycerol acyltransferase" evidence="14">
    <location>
        <begin position="118"/>
        <end position="226"/>
    </location>
</feature>
<evidence type="ECO:0000256" key="8">
    <source>
        <dbReference type="ARBA" id="ARBA00023098"/>
    </source>
</evidence>
<keyword evidence="5" id="KW-0808">Transferase</keyword>
<dbReference type="RefSeq" id="XP_638792.1">
    <property type="nucleotide sequence ID" value="XM_633700.1"/>
</dbReference>
<feature type="transmembrane region" description="Helical" evidence="13">
    <location>
        <begin position="54"/>
        <end position="80"/>
    </location>
</feature>
<keyword evidence="6 13" id="KW-0812">Transmembrane</keyword>
<evidence type="ECO:0000256" key="2">
    <source>
        <dbReference type="ARBA" id="ARBA00005189"/>
    </source>
</evidence>